<dbReference type="EMBL" id="GBRH01215542">
    <property type="protein sequence ID" value="JAD82353.1"/>
    <property type="molecule type" value="Transcribed_RNA"/>
</dbReference>
<sequence>MDALSNSYASSRNSDSRGARCSSTLIASDRHATASSCKVHSFPLSTCRCAKNRSR</sequence>
<dbReference type="AlphaFoldDB" id="A0A0A9D6N2"/>
<accession>A0A0A9D6N2</accession>
<protein>
    <submittedName>
        <fullName evidence="1">CycD1</fullName>
    </submittedName>
</protein>
<reference evidence="1" key="2">
    <citation type="journal article" date="2015" name="Data Brief">
        <title>Shoot transcriptome of the giant reed, Arundo donax.</title>
        <authorList>
            <person name="Barrero R.A."/>
            <person name="Guerrero F.D."/>
            <person name="Moolhuijzen P."/>
            <person name="Goolsby J.A."/>
            <person name="Tidwell J."/>
            <person name="Bellgard S.E."/>
            <person name="Bellgard M.I."/>
        </authorList>
    </citation>
    <scope>NUCLEOTIDE SEQUENCE</scope>
    <source>
        <tissue evidence="1">Shoot tissue taken approximately 20 cm above the soil surface</tissue>
    </source>
</reference>
<name>A0A0A9D6N2_ARUDO</name>
<reference evidence="1" key="1">
    <citation type="submission" date="2014-09" db="EMBL/GenBank/DDBJ databases">
        <authorList>
            <person name="Magalhaes I.L.F."/>
            <person name="Oliveira U."/>
            <person name="Santos F.R."/>
            <person name="Vidigal T.H.D.A."/>
            <person name="Brescovit A.D."/>
            <person name="Santos A.J."/>
        </authorList>
    </citation>
    <scope>NUCLEOTIDE SEQUENCE</scope>
    <source>
        <tissue evidence="1">Shoot tissue taken approximately 20 cm above the soil surface</tissue>
    </source>
</reference>
<proteinExistence type="predicted"/>
<organism evidence="1">
    <name type="scientific">Arundo donax</name>
    <name type="common">Giant reed</name>
    <name type="synonym">Donax arundinaceus</name>
    <dbReference type="NCBI Taxonomy" id="35708"/>
    <lineage>
        <taxon>Eukaryota</taxon>
        <taxon>Viridiplantae</taxon>
        <taxon>Streptophyta</taxon>
        <taxon>Embryophyta</taxon>
        <taxon>Tracheophyta</taxon>
        <taxon>Spermatophyta</taxon>
        <taxon>Magnoliopsida</taxon>
        <taxon>Liliopsida</taxon>
        <taxon>Poales</taxon>
        <taxon>Poaceae</taxon>
        <taxon>PACMAD clade</taxon>
        <taxon>Arundinoideae</taxon>
        <taxon>Arundineae</taxon>
        <taxon>Arundo</taxon>
    </lineage>
</organism>
<evidence type="ECO:0000313" key="1">
    <source>
        <dbReference type="EMBL" id="JAD82353.1"/>
    </source>
</evidence>